<name>A0A1Y2F0U1_9FUNG</name>
<dbReference type="STRING" id="1754190.A0A1Y2F0U1"/>
<keyword evidence="3" id="KW-1185">Reference proteome</keyword>
<protein>
    <submittedName>
        <fullName evidence="2">RNI-like protein</fullName>
    </submittedName>
</protein>
<organism evidence="2 3">
    <name type="scientific">Neocallimastix californiae</name>
    <dbReference type="NCBI Taxonomy" id="1754190"/>
    <lineage>
        <taxon>Eukaryota</taxon>
        <taxon>Fungi</taxon>
        <taxon>Fungi incertae sedis</taxon>
        <taxon>Chytridiomycota</taxon>
        <taxon>Chytridiomycota incertae sedis</taxon>
        <taxon>Neocallimastigomycetes</taxon>
        <taxon>Neocallimastigales</taxon>
        <taxon>Neocallimastigaceae</taxon>
        <taxon>Neocallimastix</taxon>
    </lineage>
</organism>
<dbReference type="SUPFAM" id="SSF81383">
    <property type="entry name" value="F-box domain"/>
    <property type="match status" value="1"/>
</dbReference>
<feature type="region of interest" description="Disordered" evidence="1">
    <location>
        <begin position="439"/>
        <end position="466"/>
    </location>
</feature>
<dbReference type="SUPFAM" id="SSF52047">
    <property type="entry name" value="RNI-like"/>
    <property type="match status" value="1"/>
</dbReference>
<comment type="caution">
    <text evidence="2">The sequence shown here is derived from an EMBL/GenBank/DDBJ whole genome shotgun (WGS) entry which is preliminary data.</text>
</comment>
<dbReference type="EMBL" id="MCOG01000019">
    <property type="protein sequence ID" value="ORY77521.1"/>
    <property type="molecule type" value="Genomic_DNA"/>
</dbReference>
<evidence type="ECO:0000313" key="2">
    <source>
        <dbReference type="EMBL" id="ORY77521.1"/>
    </source>
</evidence>
<dbReference type="SMART" id="SM00367">
    <property type="entry name" value="LRR_CC"/>
    <property type="match status" value="2"/>
</dbReference>
<dbReference type="GO" id="GO:0019005">
    <property type="term" value="C:SCF ubiquitin ligase complex"/>
    <property type="evidence" value="ECO:0007669"/>
    <property type="project" value="TreeGrafter"/>
</dbReference>
<sequence length="490" mass="56417">MINCSSSIIPLEIIYHICRWLKRAELYPCLLINKQWYSIILPLYWKNIRISNNKQWTNFICSTAIGKGVEYIRNFSFSDIQETSSTLNIYEYKSLDFVVESRLNRFVHLIENNNARLSSLEFIGIKSLTEQKLLEICKYCPRLEGLYIHRCGITYHIKDFEKVAIYCPNLRKLHLGRNSSASFINDLILKTILLNFKELNELTISFSTLTDASSDVWKYAKKNGDYDLSKTKNGSNCSLNIYNQKGLSWLSLSELGYPMELFNLPGQISCNLFWKGMLSNIGSQLEALDLSACGRYLNENVLLLIEESCPNLMALNLSANYFVTDAVLKHLLPKLNNLCHLHLCACNLLTDKALEYIGEYAPPQLQFLGLCMRGTNNSQFSPQNLYRMVTKCQKLRNISLGSVESEIKKRIHQYLKSRSNQYLNREDFTVVVVEDGHHYSSNKKSNKRNSTSSARSNSSTGDGKPIKKTLESLHPFHCFCKESFLFHDYY</sequence>
<evidence type="ECO:0000313" key="3">
    <source>
        <dbReference type="Proteomes" id="UP000193920"/>
    </source>
</evidence>
<dbReference type="Proteomes" id="UP000193920">
    <property type="component" value="Unassembled WGS sequence"/>
</dbReference>
<dbReference type="InterPro" id="IPR036047">
    <property type="entry name" value="F-box-like_dom_sf"/>
</dbReference>
<proteinExistence type="predicted"/>
<dbReference type="Gene3D" id="3.80.10.10">
    <property type="entry name" value="Ribonuclease Inhibitor"/>
    <property type="match status" value="1"/>
</dbReference>
<dbReference type="InterPro" id="IPR006553">
    <property type="entry name" value="Leu-rich_rpt_Cys-con_subtyp"/>
</dbReference>
<dbReference type="AlphaFoldDB" id="A0A1Y2F0U1"/>
<dbReference type="GO" id="GO:0031146">
    <property type="term" value="P:SCF-dependent proteasomal ubiquitin-dependent protein catabolic process"/>
    <property type="evidence" value="ECO:0007669"/>
    <property type="project" value="TreeGrafter"/>
</dbReference>
<dbReference type="InterPro" id="IPR032675">
    <property type="entry name" value="LRR_dom_sf"/>
</dbReference>
<evidence type="ECO:0000256" key="1">
    <source>
        <dbReference type="SAM" id="MobiDB-lite"/>
    </source>
</evidence>
<accession>A0A1Y2F0U1</accession>
<feature type="compositionally biased region" description="Low complexity" evidence="1">
    <location>
        <begin position="448"/>
        <end position="460"/>
    </location>
</feature>
<dbReference type="OrthoDB" id="2130095at2759"/>
<dbReference type="PANTHER" id="PTHR13318">
    <property type="entry name" value="PARTNER OF PAIRED, ISOFORM B-RELATED"/>
    <property type="match status" value="1"/>
</dbReference>
<dbReference type="PANTHER" id="PTHR13318:SF95">
    <property type="entry name" value="F-BOX PROTEIN YLR352W"/>
    <property type="match status" value="1"/>
</dbReference>
<reference evidence="2 3" key="1">
    <citation type="submission" date="2016-08" db="EMBL/GenBank/DDBJ databases">
        <title>A Parts List for Fungal Cellulosomes Revealed by Comparative Genomics.</title>
        <authorList>
            <consortium name="DOE Joint Genome Institute"/>
            <person name="Haitjema C.H."/>
            <person name="Gilmore S.P."/>
            <person name="Henske J.K."/>
            <person name="Solomon K.V."/>
            <person name="De Groot R."/>
            <person name="Kuo A."/>
            <person name="Mondo S.J."/>
            <person name="Salamov A.A."/>
            <person name="Labutti K."/>
            <person name="Zhao Z."/>
            <person name="Chiniquy J."/>
            <person name="Barry K."/>
            <person name="Brewer H.M."/>
            <person name="Purvine S.O."/>
            <person name="Wright A.T."/>
            <person name="Boxma B."/>
            <person name="Van Alen T."/>
            <person name="Hackstein J.H."/>
            <person name="Baker S.E."/>
            <person name="Grigoriev I.V."/>
            <person name="O'Malley M.A."/>
        </authorList>
    </citation>
    <scope>NUCLEOTIDE SEQUENCE [LARGE SCALE GENOMIC DNA]</scope>
    <source>
        <strain evidence="2 3">G1</strain>
    </source>
</reference>
<gene>
    <name evidence="2" type="ORF">LY90DRAFT_665297</name>
</gene>